<dbReference type="EMBL" id="CP017708">
    <property type="protein sequence ID" value="AOY81915.1"/>
    <property type="molecule type" value="Genomic_DNA"/>
</dbReference>
<dbReference type="AlphaFoldDB" id="A0A1D9G319"/>
<protein>
    <submittedName>
        <fullName evidence="1">Uncharacterized protein</fullName>
    </submittedName>
</protein>
<accession>A0A1D9G319</accession>
<gene>
    <name evidence="1" type="ORF">BJP36_20395</name>
</gene>
<sequence length="95" mass="10294">MAGSGEYRFNQELVLDLDDEEPADDELPPAVIDLKLGNIDGSPVDSDDAMGESTDFKLNFPRLPLVPQNRIRPIVAKATIIASNSSNSRIGLRLG</sequence>
<proteinExistence type="predicted"/>
<name>A0A1D9G319_MOOP1</name>
<reference evidence="2" key="1">
    <citation type="submission" date="2016-10" db="EMBL/GenBank/DDBJ databases">
        <title>Comparative genomics uncovers the prolific and rare metabolic potential of the cyanobacterial genus Moorea.</title>
        <authorList>
            <person name="Leao T."/>
            <person name="Castelao G."/>
            <person name="Korobeynikov A."/>
            <person name="Monroe E.A."/>
            <person name="Podell S."/>
            <person name="Glukhov E."/>
            <person name="Allen E."/>
            <person name="Gerwick W.H."/>
            <person name="Gerwick L."/>
        </authorList>
    </citation>
    <scope>NUCLEOTIDE SEQUENCE [LARGE SCALE GENOMIC DNA]</scope>
    <source>
        <strain evidence="2">JHB</strain>
    </source>
</reference>
<dbReference type="Proteomes" id="UP000176944">
    <property type="component" value="Chromosome"/>
</dbReference>
<evidence type="ECO:0000313" key="1">
    <source>
        <dbReference type="EMBL" id="AOY81915.1"/>
    </source>
</evidence>
<evidence type="ECO:0000313" key="2">
    <source>
        <dbReference type="Proteomes" id="UP000176944"/>
    </source>
</evidence>
<organism evidence="1 2">
    <name type="scientific">Moorena producens (strain JHB)</name>
    <dbReference type="NCBI Taxonomy" id="1454205"/>
    <lineage>
        <taxon>Bacteria</taxon>
        <taxon>Bacillati</taxon>
        <taxon>Cyanobacteriota</taxon>
        <taxon>Cyanophyceae</taxon>
        <taxon>Coleofasciculales</taxon>
        <taxon>Coleofasciculaceae</taxon>
        <taxon>Moorena</taxon>
    </lineage>
</organism>